<accession>A0ABV3X7X2</accession>
<gene>
    <name evidence="5" type="ORF">QCO44_11285</name>
</gene>
<dbReference type="InterPro" id="IPR037171">
    <property type="entry name" value="NagB/RpiA_transferase-like"/>
</dbReference>
<reference evidence="5 6" key="1">
    <citation type="submission" date="2023-04" db="EMBL/GenBank/DDBJ databases">
        <title>Genome Sequence of Selenomonas sputigena ATCC 33150.</title>
        <authorList>
            <person name="Miller D.P."/>
            <person name="Anvari S."/>
            <person name="Polson S.W."/>
            <person name="Macdonald M."/>
            <person name="Mcdowell J.V."/>
        </authorList>
    </citation>
    <scope>NUCLEOTIDE SEQUENCE [LARGE SCALE GENOMIC DNA]</scope>
    <source>
        <strain evidence="5 6">ATCC 33150</strain>
    </source>
</reference>
<dbReference type="Pfam" id="PF00455">
    <property type="entry name" value="DeoRC"/>
    <property type="match status" value="1"/>
</dbReference>
<dbReference type="GO" id="GO:0003677">
    <property type="term" value="F:DNA binding"/>
    <property type="evidence" value="ECO:0007669"/>
    <property type="project" value="UniProtKB-KW"/>
</dbReference>
<evidence type="ECO:0000313" key="6">
    <source>
        <dbReference type="Proteomes" id="UP001559623"/>
    </source>
</evidence>
<dbReference type="PROSITE" id="PS51000">
    <property type="entry name" value="HTH_DEOR_2"/>
    <property type="match status" value="1"/>
</dbReference>
<keyword evidence="3" id="KW-0804">Transcription</keyword>
<comment type="caution">
    <text evidence="5">The sequence shown here is derived from an EMBL/GenBank/DDBJ whole genome shotgun (WGS) entry which is preliminary data.</text>
</comment>
<dbReference type="Gene3D" id="3.40.50.1360">
    <property type="match status" value="1"/>
</dbReference>
<dbReference type="InterPro" id="IPR036390">
    <property type="entry name" value="WH_DNA-bd_sf"/>
</dbReference>
<dbReference type="PROSITE" id="PS00894">
    <property type="entry name" value="HTH_DEOR_1"/>
    <property type="match status" value="1"/>
</dbReference>
<evidence type="ECO:0000256" key="3">
    <source>
        <dbReference type="ARBA" id="ARBA00023163"/>
    </source>
</evidence>
<evidence type="ECO:0000256" key="2">
    <source>
        <dbReference type="ARBA" id="ARBA00023125"/>
    </source>
</evidence>
<evidence type="ECO:0000256" key="1">
    <source>
        <dbReference type="ARBA" id="ARBA00023015"/>
    </source>
</evidence>
<dbReference type="InterPro" id="IPR036388">
    <property type="entry name" value="WH-like_DNA-bd_sf"/>
</dbReference>
<dbReference type="SUPFAM" id="SSF46785">
    <property type="entry name" value="Winged helix' DNA-binding domain"/>
    <property type="match status" value="1"/>
</dbReference>
<dbReference type="PANTHER" id="PTHR30363:SF44">
    <property type="entry name" value="AGA OPERON TRANSCRIPTIONAL REPRESSOR-RELATED"/>
    <property type="match status" value="1"/>
</dbReference>
<keyword evidence="6" id="KW-1185">Reference proteome</keyword>
<dbReference type="Pfam" id="PF08220">
    <property type="entry name" value="HTH_DeoR"/>
    <property type="match status" value="1"/>
</dbReference>
<evidence type="ECO:0000313" key="5">
    <source>
        <dbReference type="EMBL" id="MEX5286193.1"/>
    </source>
</evidence>
<dbReference type="SMART" id="SM00420">
    <property type="entry name" value="HTH_DEOR"/>
    <property type="match status" value="1"/>
</dbReference>
<organism evidence="5 6">
    <name type="scientific">Selenomonas sputigena</name>
    <dbReference type="NCBI Taxonomy" id="69823"/>
    <lineage>
        <taxon>Bacteria</taxon>
        <taxon>Bacillati</taxon>
        <taxon>Bacillota</taxon>
        <taxon>Negativicutes</taxon>
        <taxon>Selenomonadales</taxon>
        <taxon>Selenomonadaceae</taxon>
        <taxon>Selenomonas</taxon>
    </lineage>
</organism>
<name>A0ABV3X7X2_9FIRM</name>
<dbReference type="SUPFAM" id="SSF100950">
    <property type="entry name" value="NagB/RpiA/CoA transferase-like"/>
    <property type="match status" value="1"/>
</dbReference>
<dbReference type="PANTHER" id="PTHR30363">
    <property type="entry name" value="HTH-TYPE TRANSCRIPTIONAL REGULATOR SRLR-RELATED"/>
    <property type="match status" value="1"/>
</dbReference>
<dbReference type="RefSeq" id="WP_368847911.1">
    <property type="nucleotide sequence ID" value="NZ_CP194411.1"/>
</dbReference>
<dbReference type="Gene3D" id="1.10.10.10">
    <property type="entry name" value="Winged helix-like DNA-binding domain superfamily/Winged helix DNA-binding domain"/>
    <property type="match status" value="1"/>
</dbReference>
<sequence length="275" mass="30254">MKQKKIVIQQGVWYNGNQFCLQHANKVGDGELIPYVRKQKIIAALEKTELLYVEQLAELLGISISTVRRDVRRLAEEGMISALRGGAVKLKRGAYDTPLETKQLLNSDRKQRIARYAASLVATGDVIYLDSGTSVLYMAKYLRKKKITVVTSNTKAVDELLDSAATLITLGGEINKQLGSVVGSAAEMMLRSMYFDKAFLGASGYSLLGGVSTPDAREAMKKTIVHERSKDAYVLADASKAGMTSFCKAFDLSDAVLITDEENDCLKDCKQYFVV</sequence>
<dbReference type="EMBL" id="JARVLH010000008">
    <property type="protein sequence ID" value="MEX5286193.1"/>
    <property type="molecule type" value="Genomic_DNA"/>
</dbReference>
<keyword evidence="1" id="KW-0805">Transcription regulation</keyword>
<evidence type="ECO:0000259" key="4">
    <source>
        <dbReference type="PROSITE" id="PS51000"/>
    </source>
</evidence>
<dbReference type="Proteomes" id="UP001559623">
    <property type="component" value="Unassembled WGS sequence"/>
</dbReference>
<proteinExistence type="predicted"/>
<dbReference type="SMART" id="SM01134">
    <property type="entry name" value="DeoRC"/>
    <property type="match status" value="1"/>
</dbReference>
<dbReference type="InterPro" id="IPR001034">
    <property type="entry name" value="DeoR_HTH"/>
</dbReference>
<protein>
    <submittedName>
        <fullName evidence="5">DeoR/GlpR family DNA-binding transcription regulator</fullName>
    </submittedName>
</protein>
<dbReference type="InterPro" id="IPR050313">
    <property type="entry name" value="Carb_Metab_HTH_regulators"/>
</dbReference>
<dbReference type="InterPro" id="IPR014036">
    <property type="entry name" value="DeoR-like_C"/>
</dbReference>
<feature type="domain" description="HTH deoR-type" evidence="4">
    <location>
        <begin position="34"/>
        <end position="89"/>
    </location>
</feature>
<dbReference type="InterPro" id="IPR018356">
    <property type="entry name" value="Tscrpt_reg_HTH_DeoR_CS"/>
</dbReference>
<dbReference type="PRINTS" id="PR00037">
    <property type="entry name" value="HTHLACR"/>
</dbReference>
<keyword evidence="2 5" id="KW-0238">DNA-binding</keyword>